<protein>
    <submittedName>
        <fullName evidence="1">Uncharacterized protein</fullName>
    </submittedName>
</protein>
<proteinExistence type="predicted"/>
<dbReference type="EMBL" id="BGZK01001008">
    <property type="protein sequence ID" value="GBP68333.1"/>
    <property type="molecule type" value="Genomic_DNA"/>
</dbReference>
<gene>
    <name evidence="1" type="ORF">EVAR_31323_1</name>
</gene>
<sequence>MIEEMLRVEAASAMENCALSNRRLRIQISDINSCGERERINEQSTTLAFSNTMHASKPAHPVIRGSYAAGACSQCLVSPPRVPPSTRS</sequence>
<accession>A0A4C1XYU1</accession>
<reference evidence="1 2" key="1">
    <citation type="journal article" date="2019" name="Commun. Biol.">
        <title>The bagworm genome reveals a unique fibroin gene that provides high tensile strength.</title>
        <authorList>
            <person name="Kono N."/>
            <person name="Nakamura H."/>
            <person name="Ohtoshi R."/>
            <person name="Tomita M."/>
            <person name="Numata K."/>
            <person name="Arakawa K."/>
        </authorList>
    </citation>
    <scope>NUCLEOTIDE SEQUENCE [LARGE SCALE GENOMIC DNA]</scope>
</reference>
<organism evidence="1 2">
    <name type="scientific">Eumeta variegata</name>
    <name type="common">Bagworm moth</name>
    <name type="synonym">Eumeta japonica</name>
    <dbReference type="NCBI Taxonomy" id="151549"/>
    <lineage>
        <taxon>Eukaryota</taxon>
        <taxon>Metazoa</taxon>
        <taxon>Ecdysozoa</taxon>
        <taxon>Arthropoda</taxon>
        <taxon>Hexapoda</taxon>
        <taxon>Insecta</taxon>
        <taxon>Pterygota</taxon>
        <taxon>Neoptera</taxon>
        <taxon>Endopterygota</taxon>
        <taxon>Lepidoptera</taxon>
        <taxon>Glossata</taxon>
        <taxon>Ditrysia</taxon>
        <taxon>Tineoidea</taxon>
        <taxon>Psychidae</taxon>
        <taxon>Oiketicinae</taxon>
        <taxon>Eumeta</taxon>
    </lineage>
</organism>
<keyword evidence="2" id="KW-1185">Reference proteome</keyword>
<evidence type="ECO:0000313" key="1">
    <source>
        <dbReference type="EMBL" id="GBP68333.1"/>
    </source>
</evidence>
<evidence type="ECO:0000313" key="2">
    <source>
        <dbReference type="Proteomes" id="UP000299102"/>
    </source>
</evidence>
<dbReference type="Proteomes" id="UP000299102">
    <property type="component" value="Unassembled WGS sequence"/>
</dbReference>
<name>A0A4C1XYU1_EUMVA</name>
<comment type="caution">
    <text evidence="1">The sequence shown here is derived from an EMBL/GenBank/DDBJ whole genome shotgun (WGS) entry which is preliminary data.</text>
</comment>
<dbReference type="AlphaFoldDB" id="A0A4C1XYU1"/>